<gene>
    <name evidence="1" type="ORF">MML48_1g00051</name>
</gene>
<organism evidence="1 2">
    <name type="scientific">Holotrichia oblita</name>
    <name type="common">Chafer beetle</name>
    <dbReference type="NCBI Taxonomy" id="644536"/>
    <lineage>
        <taxon>Eukaryota</taxon>
        <taxon>Metazoa</taxon>
        <taxon>Ecdysozoa</taxon>
        <taxon>Arthropoda</taxon>
        <taxon>Hexapoda</taxon>
        <taxon>Insecta</taxon>
        <taxon>Pterygota</taxon>
        <taxon>Neoptera</taxon>
        <taxon>Endopterygota</taxon>
        <taxon>Coleoptera</taxon>
        <taxon>Polyphaga</taxon>
        <taxon>Scarabaeiformia</taxon>
        <taxon>Scarabaeidae</taxon>
        <taxon>Melolonthinae</taxon>
        <taxon>Holotrichia</taxon>
    </lineage>
</organism>
<keyword evidence="2" id="KW-1185">Reference proteome</keyword>
<proteinExistence type="predicted"/>
<comment type="caution">
    <text evidence="1">The sequence shown here is derived from an EMBL/GenBank/DDBJ whole genome shotgun (WGS) entry which is preliminary data.</text>
</comment>
<dbReference type="EMBL" id="CM043015">
    <property type="protein sequence ID" value="KAI4469332.1"/>
    <property type="molecule type" value="Genomic_DNA"/>
</dbReference>
<protein>
    <submittedName>
        <fullName evidence="1">Glutamine-trna ligase</fullName>
    </submittedName>
</protein>
<accession>A0ACB9TRB4</accession>
<evidence type="ECO:0000313" key="2">
    <source>
        <dbReference type="Proteomes" id="UP001056778"/>
    </source>
</evidence>
<dbReference type="Proteomes" id="UP001056778">
    <property type="component" value="Chromosome 1"/>
</dbReference>
<keyword evidence="1" id="KW-0436">Ligase</keyword>
<reference evidence="1" key="1">
    <citation type="submission" date="2022-04" db="EMBL/GenBank/DDBJ databases">
        <title>Chromosome-scale genome assembly of Holotrichia oblita Faldermann.</title>
        <authorList>
            <person name="Rongchong L."/>
        </authorList>
    </citation>
    <scope>NUCLEOTIDE SEQUENCE</scope>
    <source>
        <strain evidence="1">81SQS9</strain>
    </source>
</reference>
<name>A0ACB9TRB4_HOLOL</name>
<evidence type="ECO:0000313" key="1">
    <source>
        <dbReference type="EMBL" id="KAI4469332.1"/>
    </source>
</evidence>
<sequence>MGDAARFAESPAKAGMILSNPFCIIRTLGNARINYTEYFDGKELDGIFSPSHYPAAGSRTAVILGKRNIVIFLLESFSAEHSALLNPSLYPDGGGYTPFLDSLMLRGYYMTRAYANGRKSIEALPAILASMPSFKTPFALMPQGLGDGMQLPKILAAEGYETMFFCGSPDGSMGFDAYTKLSGVEKSYSKNDYDRRYPGNNAFDGYWGIWDEEFMDFMGEVLNDCRQPFFSVMFTLSSHHPYIVPERYADSLPQGITKIHKPVAYTDMSVRRFFEKYGGEEWFENSLFVFVADHVSPEKFSDESNTAMGSHRIVSFLYAPDSPLSGRCDDVFQQVDIMPTVLGLVGYDKPYFAFGRDIFGEPEREPVAFNYFGGFNIADDSIVLSFDEKNSTSVFALGDTLEKNNIMADDDPRQKNLSDMIKAVIQQYYLHIGKRSYVDWIMQSSIKCIGVLTSGGDAPGMNAAIRAVTRTAIYNGFEVKAVMRGYKGLISGEVVPFMTENVSNIIQLGGTILKTARSNEFETVEGRRTAYGVVQREKIDALVVIGGDGTIAGANIFAAEYDFPIVALPGTIDNDLYGTDVTIGYDTALNTVMDAVDKIRDTATSHERLFFIEVMGRNAGFLALDGAIATGAEAVIIPEIATEVDQLAEFIERGFRKSKNSSIVIVAESELTGGAIGLADRVKKEYPQYDVRVTILGHVQRGGSPTANDRILSSRLGEAAVNALAGGKRNVMLGIQGNEIVYNMRKLALLITAGMLLAFRAAADEGMWLLPLLEKVNIAEMQAKGLKLSAKDIYNANGKSLKDAIVIFGNGCTGEIVSSEGLLLTNHHCGYGSIQSLSSVDHDYLKNGFWAMNRGEELPAPGLSVRFIRGIEDVTDEILKGVTASMSENDRLPVIRRNTEALTARYESGNPGMAISVRDVFGGNQFFVFVIEEYKDVRLVGAPPASIGKFGGDTDNWMWPRHTGDFSVFRVYAGKDNKPAAYSKDNVPYKAPVHLKISLKGYKENDFAMIMGFPGTTNRFMTSYEIDQVLNVDNPTRIFIRGVRQDILKSAMEVSDEIRIQYASKYASSSNYWKNSIGMSRGLVKLNVKAKKQAFEDEFTRWAYASPERERYRNALPLIREAVEGRIPYSRVAQFYTETMLRSVEILTASSLERFLTDESLSPAERRERALSAGAGFYKDFNPDLDRQVAKAMFRIIADSLPQEILPSMLRKNPLTDRDIELMVGYIYDNSVFSDRSRFEDYVNAGDFSAIGEDPAVSLRRFVMAEVARNNDQLRNHNRKFQEGRRLFIAGTLEMQKDRKHYPDANSTMRLSYGSVLPYSPADAVEFNYYTTLTGVMEKEDPSNPMEFTVPDRLKKLYDTKDFGRYAENGNIRTCFISNNDITGGNSGSPVMNAHGELIGLAFDGNWEAMSGDIAFEPDLQRTISVDIRYVLFVMDRYAGAGYLLREMTIVENCTDSGAVPYFKYITNFLITLPKGNLYIMKEETTGGNERPLNFLEEIIEESIARGQTRVHTRFPPEPNGYLHIGHAKSICLNFGLAEKYGGLCNLRFDDTNPVKEDVEYVDSIKEDIRWLGFEWAGEYYASDYFEQLYQWAVKLIEKGKAYVDDQTQEQIRQTRGTITAPGTDSPWRNRSVAENLDLFARMRAGEFGDGEKVLRAKIDMSNPNMLLRDPIMYRILHAEHHRTGDKWCIYPMYDYAHGESDSIERITHSICTLEFAVHRPLYDWFISELGIFPSKQYEFARLNLTYTIMSKRKLLQLVENKVVDSWDDPRMPTISAMRRRGYTPESIRNFADRVGVAKRDNVIDLGLLEFFVREDLNKTVRRRMAVMDPLKIIITNYPEGQTEEISCVNNPEDESAGTRAVPFSREIYIERDDFMEEPPAKYYRLFPGGEVRLRYAYLIKCNEVIKDDAGNITELHCAYDPESGGGSSSDGRRVKGVIHWVSAPHAERAEVRLYDTLFTVENPDNAEEGKTFLDYLNPDSLKAKEALIEPSLLEAKAGERFQFERVGYFCVDKDSSGRNLVFNRTVTLKDSWAKMNK</sequence>